<keyword evidence="2" id="KW-1185">Reference proteome</keyword>
<dbReference type="GeneID" id="84231112"/>
<dbReference type="AlphaFoldDB" id="A0AA51UKE9"/>
<evidence type="ECO:0000313" key="1">
    <source>
        <dbReference type="EMBL" id="WMW25194.1"/>
    </source>
</evidence>
<accession>A0AA51UKE9</accession>
<dbReference type="RefSeq" id="WP_309311002.1">
    <property type="nucleotide sequence ID" value="NZ_CP133592.1"/>
</dbReference>
<gene>
    <name evidence="1" type="ORF">RE474_00305</name>
</gene>
<proteinExistence type="predicted"/>
<protein>
    <submittedName>
        <fullName evidence="1">Uncharacterized protein</fullName>
    </submittedName>
</protein>
<sequence>MEIQPEKSCKKCKNMLKKQKLGMNIVYYCSKCGCMTSADLFL</sequence>
<name>A0AA51UKE9_9EURY</name>
<dbReference type="EMBL" id="CP133592">
    <property type="protein sequence ID" value="WMW25194.1"/>
    <property type="molecule type" value="Genomic_DNA"/>
</dbReference>
<evidence type="ECO:0000313" key="2">
    <source>
        <dbReference type="Proteomes" id="UP001182908"/>
    </source>
</evidence>
<dbReference type="KEGG" id="mseb:RE474_00305"/>
<organism evidence="1 2">
    <name type="scientific">Methanolobus sediminis</name>
    <dbReference type="NCBI Taxonomy" id="3072978"/>
    <lineage>
        <taxon>Archaea</taxon>
        <taxon>Methanobacteriati</taxon>
        <taxon>Methanobacteriota</taxon>
        <taxon>Stenosarchaea group</taxon>
        <taxon>Methanomicrobia</taxon>
        <taxon>Methanosarcinales</taxon>
        <taxon>Methanosarcinaceae</taxon>
        <taxon>Methanolobus</taxon>
    </lineage>
</organism>
<reference evidence="1 2" key="1">
    <citation type="submission" date="2023-08" db="EMBL/GenBank/DDBJ databases">
        <title>Methanolobus mangrovi sp. nov. and Methanolobus sediminis sp. nov, two novel methylotrophic methanogens isolated from mangrove sediments in China.</title>
        <authorList>
            <person name="Zhou J."/>
        </authorList>
    </citation>
    <scope>NUCLEOTIDE SEQUENCE [LARGE SCALE GENOMIC DNA]</scope>
    <source>
        <strain evidence="1 2">FTZ6</strain>
    </source>
</reference>
<dbReference type="Proteomes" id="UP001182908">
    <property type="component" value="Chromosome"/>
</dbReference>